<dbReference type="Pfam" id="PF02698">
    <property type="entry name" value="DUF218"/>
    <property type="match status" value="1"/>
</dbReference>
<dbReference type="InterPro" id="IPR014729">
    <property type="entry name" value="Rossmann-like_a/b/a_fold"/>
</dbReference>
<evidence type="ECO:0000259" key="2">
    <source>
        <dbReference type="Pfam" id="PF02698"/>
    </source>
</evidence>
<keyword evidence="4" id="KW-1185">Reference proteome</keyword>
<name>A0ABX7CCV1_9HYPH</name>
<accession>A0ABX7CCV1</accession>
<dbReference type="PANTHER" id="PTHR30336">
    <property type="entry name" value="INNER MEMBRANE PROTEIN, PROBABLE PERMEASE"/>
    <property type="match status" value="1"/>
</dbReference>
<evidence type="ECO:0000313" key="4">
    <source>
        <dbReference type="Proteomes" id="UP000595857"/>
    </source>
</evidence>
<dbReference type="InterPro" id="IPR003848">
    <property type="entry name" value="DUF218"/>
</dbReference>
<gene>
    <name evidence="3" type="ORF">JI748_01875</name>
</gene>
<sequence>MFFYLSKIFWAPAQPLSVILLLIAVGLVLSIMGRRRLALVVQGLAGLTVLLVGFTSLGSVLIQPLENRFPRLAAPDQISSIIVLGGATQSRIGGARGVTELNAAGDRMTAALVLARRYPDAPLIFSGGIGTIISEGETEAASARRFFLEQGIPPERLVLEDQARNTDENAQLTAGLIAERHGPAILVTSAFHMPRSVGLFRKMGVDVVPWPVDYRSTGREGFGFDIANPVLNLEVTGIAVREWIGLLAYRWSGKIDEVLPGP</sequence>
<protein>
    <submittedName>
        <fullName evidence="3">YdcF family protein</fullName>
    </submittedName>
</protein>
<dbReference type="EMBL" id="CP068046">
    <property type="protein sequence ID" value="QQR39791.1"/>
    <property type="molecule type" value="Genomic_DNA"/>
</dbReference>
<keyword evidence="1" id="KW-0812">Transmembrane</keyword>
<dbReference type="Gene3D" id="3.40.50.620">
    <property type="entry name" value="HUPs"/>
    <property type="match status" value="1"/>
</dbReference>
<dbReference type="RefSeq" id="WP_201634463.1">
    <property type="nucleotide sequence ID" value="NZ_CP068046.1"/>
</dbReference>
<keyword evidence="1" id="KW-1133">Transmembrane helix</keyword>
<organism evidence="3 4">
    <name type="scientific">Devosia rhizoryzae</name>
    <dbReference type="NCBI Taxonomy" id="2774137"/>
    <lineage>
        <taxon>Bacteria</taxon>
        <taxon>Pseudomonadati</taxon>
        <taxon>Pseudomonadota</taxon>
        <taxon>Alphaproteobacteria</taxon>
        <taxon>Hyphomicrobiales</taxon>
        <taxon>Devosiaceae</taxon>
        <taxon>Devosia</taxon>
    </lineage>
</organism>
<dbReference type="PANTHER" id="PTHR30336:SF4">
    <property type="entry name" value="ENVELOPE BIOGENESIS FACTOR ELYC"/>
    <property type="match status" value="1"/>
</dbReference>
<dbReference type="CDD" id="cd06259">
    <property type="entry name" value="YdcF-like"/>
    <property type="match status" value="1"/>
</dbReference>
<reference evidence="3 4" key="1">
    <citation type="submission" date="2021-01" db="EMBL/GenBank/DDBJ databases">
        <title>Genome seq and assembly of Devosia sp. LEGU1.</title>
        <authorList>
            <person name="Chhetri G."/>
        </authorList>
    </citation>
    <scope>NUCLEOTIDE SEQUENCE [LARGE SCALE GENOMIC DNA]</scope>
    <source>
        <strain evidence="3 4">LEGU1</strain>
    </source>
</reference>
<feature type="transmembrane region" description="Helical" evidence="1">
    <location>
        <begin position="12"/>
        <end position="32"/>
    </location>
</feature>
<proteinExistence type="predicted"/>
<feature type="transmembrane region" description="Helical" evidence="1">
    <location>
        <begin position="39"/>
        <end position="62"/>
    </location>
</feature>
<dbReference type="Proteomes" id="UP000595857">
    <property type="component" value="Chromosome"/>
</dbReference>
<dbReference type="InterPro" id="IPR051599">
    <property type="entry name" value="Cell_Envelope_Assoc"/>
</dbReference>
<evidence type="ECO:0000313" key="3">
    <source>
        <dbReference type="EMBL" id="QQR39791.1"/>
    </source>
</evidence>
<keyword evidence="1" id="KW-0472">Membrane</keyword>
<evidence type="ECO:0000256" key="1">
    <source>
        <dbReference type="SAM" id="Phobius"/>
    </source>
</evidence>
<feature type="domain" description="DUF218" evidence="2">
    <location>
        <begin position="81"/>
        <end position="245"/>
    </location>
</feature>